<keyword evidence="4 7" id="KW-0347">Helicase</keyword>
<dbReference type="InterPro" id="IPR028622">
    <property type="entry name" value="DEAD_helicase_RhlE"/>
</dbReference>
<evidence type="ECO:0000256" key="9">
    <source>
        <dbReference type="SAM" id="MobiDB-lite"/>
    </source>
</evidence>
<dbReference type="Pfam" id="PF00270">
    <property type="entry name" value="DEAD"/>
    <property type="match status" value="1"/>
</dbReference>
<evidence type="ECO:0000259" key="10">
    <source>
        <dbReference type="PROSITE" id="PS51192"/>
    </source>
</evidence>
<comment type="catalytic activity">
    <reaction evidence="6 7">
        <text>ATP + H2O = ADP + phosphate + H(+)</text>
        <dbReference type="Rhea" id="RHEA:13065"/>
        <dbReference type="ChEBI" id="CHEBI:15377"/>
        <dbReference type="ChEBI" id="CHEBI:15378"/>
        <dbReference type="ChEBI" id="CHEBI:30616"/>
        <dbReference type="ChEBI" id="CHEBI:43474"/>
        <dbReference type="ChEBI" id="CHEBI:456216"/>
        <dbReference type="EC" id="3.6.4.13"/>
    </reaction>
</comment>
<dbReference type="InterPro" id="IPR044742">
    <property type="entry name" value="DEAD/DEAH_RhlB"/>
</dbReference>
<feature type="domain" description="Helicase ATP-binding" evidence="10">
    <location>
        <begin position="32"/>
        <end position="209"/>
    </location>
</feature>
<dbReference type="EMBL" id="CADIKM010000003">
    <property type="protein sequence ID" value="CAB3779852.1"/>
    <property type="molecule type" value="Genomic_DNA"/>
</dbReference>
<evidence type="ECO:0000259" key="11">
    <source>
        <dbReference type="PROSITE" id="PS51194"/>
    </source>
</evidence>
<comment type="similarity">
    <text evidence="7">Belongs to the DEAD box helicase family. RhlE subfamily.</text>
</comment>
<feature type="compositionally biased region" description="Basic and acidic residues" evidence="9">
    <location>
        <begin position="381"/>
        <end position="398"/>
    </location>
</feature>
<dbReference type="InterPro" id="IPR011545">
    <property type="entry name" value="DEAD/DEAH_box_helicase_dom"/>
</dbReference>
<dbReference type="Proteomes" id="UP000494115">
    <property type="component" value="Unassembled WGS sequence"/>
</dbReference>
<evidence type="ECO:0000313" key="14">
    <source>
        <dbReference type="Proteomes" id="UP000494115"/>
    </source>
</evidence>
<dbReference type="SMART" id="SM00490">
    <property type="entry name" value="HELICc"/>
    <property type="match status" value="1"/>
</dbReference>
<evidence type="ECO:0000256" key="4">
    <source>
        <dbReference type="ARBA" id="ARBA00022806"/>
    </source>
</evidence>
<dbReference type="InterPro" id="IPR001650">
    <property type="entry name" value="Helicase_C-like"/>
</dbReference>
<dbReference type="InterPro" id="IPR014014">
    <property type="entry name" value="RNA_helicase_DEAD_Q_motif"/>
</dbReference>
<keyword evidence="5 7" id="KW-0067">ATP-binding</keyword>
<evidence type="ECO:0000256" key="2">
    <source>
        <dbReference type="ARBA" id="ARBA00022741"/>
    </source>
</evidence>
<dbReference type="PROSITE" id="PS51192">
    <property type="entry name" value="HELICASE_ATP_BIND_1"/>
    <property type="match status" value="1"/>
</dbReference>
<evidence type="ECO:0000256" key="1">
    <source>
        <dbReference type="ARBA" id="ARBA00022490"/>
    </source>
</evidence>
<feature type="domain" description="Helicase C-terminal" evidence="11">
    <location>
        <begin position="232"/>
        <end position="388"/>
    </location>
</feature>
<dbReference type="GO" id="GO:0003676">
    <property type="term" value="F:nucleic acid binding"/>
    <property type="evidence" value="ECO:0007669"/>
    <property type="project" value="InterPro"/>
</dbReference>
<gene>
    <name evidence="13" type="primary">rhlE_1</name>
    <name evidence="7" type="synonym">rhlE</name>
    <name evidence="13" type="ORF">LMG28138_00912</name>
</gene>
<dbReference type="AlphaFoldDB" id="A0A6S7AWB0"/>
<feature type="compositionally biased region" description="Gly residues" evidence="9">
    <location>
        <begin position="485"/>
        <end position="497"/>
    </location>
</feature>
<dbReference type="EC" id="3.6.4.13" evidence="7"/>
<dbReference type="PROSITE" id="PS51195">
    <property type="entry name" value="Q_MOTIF"/>
    <property type="match status" value="1"/>
</dbReference>
<feature type="region of interest" description="Disordered" evidence="9">
    <location>
        <begin position="376"/>
        <end position="596"/>
    </location>
</feature>
<feature type="compositionally biased region" description="Gly residues" evidence="9">
    <location>
        <begin position="399"/>
        <end position="410"/>
    </location>
</feature>
<keyword evidence="2 7" id="KW-0547">Nucleotide-binding</keyword>
<dbReference type="PANTHER" id="PTHR47959:SF13">
    <property type="entry name" value="ATP-DEPENDENT RNA HELICASE RHLE"/>
    <property type="match status" value="1"/>
</dbReference>
<evidence type="ECO:0000256" key="5">
    <source>
        <dbReference type="ARBA" id="ARBA00022840"/>
    </source>
</evidence>
<feature type="domain" description="DEAD-box RNA helicase Q" evidence="12">
    <location>
        <begin position="1"/>
        <end position="29"/>
    </location>
</feature>
<feature type="compositionally biased region" description="Low complexity" evidence="9">
    <location>
        <begin position="498"/>
        <end position="507"/>
    </location>
</feature>
<dbReference type="RefSeq" id="WP_175103456.1">
    <property type="nucleotide sequence ID" value="NZ_CADIKM010000003.1"/>
</dbReference>
<dbReference type="PROSITE" id="PS51194">
    <property type="entry name" value="HELICASE_CTER"/>
    <property type="match status" value="1"/>
</dbReference>
<dbReference type="CDD" id="cd18787">
    <property type="entry name" value="SF2_C_DEAD"/>
    <property type="match status" value="1"/>
</dbReference>
<dbReference type="SUPFAM" id="SSF52540">
    <property type="entry name" value="P-loop containing nucleoside triphosphate hydrolases"/>
    <property type="match status" value="2"/>
</dbReference>
<dbReference type="SMART" id="SM00487">
    <property type="entry name" value="DEXDc"/>
    <property type="match status" value="1"/>
</dbReference>
<dbReference type="GO" id="GO:0005829">
    <property type="term" value="C:cytosol"/>
    <property type="evidence" value="ECO:0007669"/>
    <property type="project" value="TreeGrafter"/>
</dbReference>
<evidence type="ECO:0000256" key="7">
    <source>
        <dbReference type="HAMAP-Rule" id="MF_00968"/>
    </source>
</evidence>
<dbReference type="CDD" id="cd00268">
    <property type="entry name" value="DEADc"/>
    <property type="match status" value="1"/>
</dbReference>
<evidence type="ECO:0000256" key="6">
    <source>
        <dbReference type="ARBA" id="ARBA00047984"/>
    </source>
</evidence>
<dbReference type="FunFam" id="3.40.50.300:FF:000108">
    <property type="entry name" value="ATP-dependent RNA helicase RhlE"/>
    <property type="match status" value="1"/>
</dbReference>
<dbReference type="GO" id="GO:0016787">
    <property type="term" value="F:hydrolase activity"/>
    <property type="evidence" value="ECO:0007669"/>
    <property type="project" value="UniProtKB-KW"/>
</dbReference>
<feature type="compositionally biased region" description="Low complexity" evidence="9">
    <location>
        <begin position="445"/>
        <end position="478"/>
    </location>
</feature>
<dbReference type="GO" id="GO:0003724">
    <property type="term" value="F:RNA helicase activity"/>
    <property type="evidence" value="ECO:0007669"/>
    <property type="project" value="UniProtKB-UniRule"/>
</dbReference>
<dbReference type="GO" id="GO:0042255">
    <property type="term" value="P:ribosome assembly"/>
    <property type="evidence" value="ECO:0007669"/>
    <property type="project" value="InterPro"/>
</dbReference>
<dbReference type="InterPro" id="IPR000629">
    <property type="entry name" value="RNA-helicase_DEAD-box_CS"/>
</dbReference>
<dbReference type="GO" id="GO:0009266">
    <property type="term" value="P:response to temperature stimulus"/>
    <property type="evidence" value="ECO:0007669"/>
    <property type="project" value="UniProtKB-ARBA"/>
</dbReference>
<dbReference type="PROSITE" id="PS00039">
    <property type="entry name" value="DEAD_ATP_HELICASE"/>
    <property type="match status" value="1"/>
</dbReference>
<comment type="subcellular location">
    <subcellularLocation>
        <location evidence="7">Cytoplasm</location>
    </subcellularLocation>
</comment>
<keyword evidence="3 7" id="KW-0378">Hydrolase</keyword>
<proteinExistence type="inferred from homology"/>
<dbReference type="PANTHER" id="PTHR47959">
    <property type="entry name" value="ATP-DEPENDENT RNA HELICASE RHLE-RELATED"/>
    <property type="match status" value="1"/>
</dbReference>
<keyword evidence="1 7" id="KW-0963">Cytoplasm</keyword>
<dbReference type="InterPro" id="IPR027417">
    <property type="entry name" value="P-loop_NTPase"/>
</dbReference>
<evidence type="ECO:0000259" key="12">
    <source>
        <dbReference type="PROSITE" id="PS51195"/>
    </source>
</evidence>
<dbReference type="InterPro" id="IPR014001">
    <property type="entry name" value="Helicase_ATP-bd"/>
</dbReference>
<feature type="short sequence motif" description="Q motif" evidence="8">
    <location>
        <begin position="1"/>
        <end position="29"/>
    </location>
</feature>
<organism evidence="13 14">
    <name type="scientific">Pararobbsia alpina</name>
    <dbReference type="NCBI Taxonomy" id="621374"/>
    <lineage>
        <taxon>Bacteria</taxon>
        <taxon>Pseudomonadati</taxon>
        <taxon>Pseudomonadota</taxon>
        <taxon>Betaproteobacteria</taxon>
        <taxon>Burkholderiales</taxon>
        <taxon>Burkholderiaceae</taxon>
        <taxon>Pararobbsia</taxon>
    </lineage>
</organism>
<evidence type="ECO:0000256" key="8">
    <source>
        <dbReference type="PROSITE-ProRule" id="PRU00552"/>
    </source>
</evidence>
<feature type="compositionally biased region" description="Gly residues" evidence="9">
    <location>
        <begin position="417"/>
        <end position="427"/>
    </location>
</feature>
<evidence type="ECO:0000256" key="3">
    <source>
        <dbReference type="ARBA" id="ARBA00022801"/>
    </source>
</evidence>
<feature type="compositionally biased region" description="Low complexity" evidence="9">
    <location>
        <begin position="558"/>
        <end position="569"/>
    </location>
</feature>
<sequence>MSFAELGLAEELVRAVRDLGYEVPTPIQRQAIPAVLAGGDLLAGAQTGTGKTAGFTLPILHRLATNTHHAPGSKPVIRALILTPTRELAAQVEESVRNYGKYLKLKSMIMFGGVGINPQIDQLRRGVDIVVATPGRLLDHLQQKTIDLSHVEILVLDEADRMLDMGFIRDIRRVLAVLPRVRQNLLFSATFSDEIKQLADDLLNSPAMIEVARRNTTAELVTQKVHPVDRDKKRELLTHLIKEHSWFQVLVFTRTKHGANRLAEQLSKDGISAMAIHGNKSQSARTRALAEFKDTSLQVLVATDIAARGIDIDQLEHVVNYDLPNVPEDYVHRIGRTGRAGATGEAVSLVCVDEHQLLADIERLIKRALPKEVVAGFEPDPTQKPEPILRRSGQRDGAPRGGNGGGGGQRRGAPAGNAGGRGVGSGSNSGSSGERSRAGSGSGSGRAPAGNSARAGASAPGAGRPQGQGQAQGQSRGQGADGHRGGNAGGQGNGRSAGAGAARPGQGNHRGPNSGNGQGRSADVDGNRAPRSGNDRNAGGRPSGGNGNGGNATGNGNGRSANASAGQGNRRAAILGGTTGNARPASSRTGEKSSVD</sequence>
<comment type="function">
    <text evidence="7">DEAD-box RNA helicase involved in ribosome assembly. Has RNA-dependent ATPase activity and unwinds double-stranded RNA.</text>
</comment>
<dbReference type="GO" id="GO:0005524">
    <property type="term" value="F:ATP binding"/>
    <property type="evidence" value="ECO:0007669"/>
    <property type="project" value="UniProtKB-UniRule"/>
</dbReference>
<dbReference type="Pfam" id="PF00271">
    <property type="entry name" value="Helicase_C"/>
    <property type="match status" value="1"/>
</dbReference>
<dbReference type="HAMAP" id="MF_00968">
    <property type="entry name" value="DEAD_helicase_RhlE"/>
    <property type="match status" value="1"/>
</dbReference>
<dbReference type="Gene3D" id="3.40.50.300">
    <property type="entry name" value="P-loop containing nucleotide triphosphate hydrolases"/>
    <property type="match status" value="2"/>
</dbReference>
<accession>A0A6S7AWB0</accession>
<keyword evidence="7" id="KW-0690">Ribosome biogenesis</keyword>
<reference evidence="13 14" key="1">
    <citation type="submission" date="2020-04" db="EMBL/GenBank/DDBJ databases">
        <authorList>
            <person name="De Canck E."/>
        </authorList>
    </citation>
    <scope>NUCLEOTIDE SEQUENCE [LARGE SCALE GENOMIC DNA]</scope>
    <source>
        <strain evidence="13 14">LMG 28138</strain>
    </source>
</reference>
<feature type="compositionally biased region" description="Gly residues" evidence="9">
    <location>
        <begin position="541"/>
        <end position="557"/>
    </location>
</feature>
<protein>
    <recommendedName>
        <fullName evidence="7">ATP-dependent RNA helicase RhlE</fullName>
        <ecNumber evidence="7">3.6.4.13</ecNumber>
    </recommendedName>
</protein>
<name>A0A6S7AWB0_9BURK</name>
<dbReference type="FunFam" id="3.40.50.300:FF:000468">
    <property type="entry name" value="ATP-dependent RNA helicase RhlE"/>
    <property type="match status" value="1"/>
</dbReference>
<evidence type="ECO:0000313" key="13">
    <source>
        <dbReference type="EMBL" id="CAB3779852.1"/>
    </source>
</evidence>
<keyword evidence="14" id="KW-1185">Reference proteome</keyword>
<dbReference type="InterPro" id="IPR050079">
    <property type="entry name" value="DEAD_box_RNA_helicase"/>
</dbReference>